<comment type="caution">
    <text evidence="5">The sequence shown here is derived from an EMBL/GenBank/DDBJ whole genome shotgun (WGS) entry which is preliminary data.</text>
</comment>
<dbReference type="Gene3D" id="1.10.1280.10">
    <property type="entry name" value="Di-copper center containing domain from catechol oxidase"/>
    <property type="match status" value="1"/>
</dbReference>
<dbReference type="Proteomes" id="UP000618240">
    <property type="component" value="Unassembled WGS sequence"/>
</dbReference>
<dbReference type="Pfam" id="PF00264">
    <property type="entry name" value="Tyrosinase"/>
    <property type="match status" value="1"/>
</dbReference>
<gene>
    <name evidence="5" type="ORF">JI747_002200</name>
</gene>
<evidence type="ECO:0000256" key="1">
    <source>
        <dbReference type="ARBA" id="ARBA00022723"/>
    </source>
</evidence>
<dbReference type="InterPro" id="IPR002227">
    <property type="entry name" value="Tyrosinase_Cu-bd"/>
</dbReference>
<reference evidence="5 6" key="1">
    <citation type="submission" date="2021-09" db="EMBL/GenBank/DDBJ databases">
        <title>Genome sequencing and assembly of Chryseobacterium sp. RG1.</title>
        <authorList>
            <person name="Chhetri G."/>
        </authorList>
    </citation>
    <scope>NUCLEOTIDE SEQUENCE [LARGE SCALE GENOMIC DNA]</scope>
    <source>
        <strain evidence="5 6">RG1</strain>
    </source>
</reference>
<feature type="domain" description="Tyrosinase copper-binding" evidence="3">
    <location>
        <begin position="106"/>
        <end position="123"/>
    </location>
</feature>
<dbReference type="Pfam" id="PF25271">
    <property type="entry name" value="DUF7868"/>
    <property type="match status" value="1"/>
</dbReference>
<keyword evidence="1" id="KW-0479">Metal-binding</keyword>
<evidence type="ECO:0000259" key="3">
    <source>
        <dbReference type="PROSITE" id="PS00497"/>
    </source>
</evidence>
<dbReference type="PROSITE" id="PS00497">
    <property type="entry name" value="TYROSINASE_1"/>
    <property type="match status" value="1"/>
</dbReference>
<dbReference type="SUPFAM" id="SSF48056">
    <property type="entry name" value="Di-copper centre-containing domain"/>
    <property type="match status" value="1"/>
</dbReference>
<evidence type="ECO:0000313" key="5">
    <source>
        <dbReference type="EMBL" id="MCA6065971.1"/>
    </source>
</evidence>
<dbReference type="PRINTS" id="PR00092">
    <property type="entry name" value="TYROSINASE"/>
</dbReference>
<dbReference type="InterPro" id="IPR057190">
    <property type="entry name" value="DUF7868"/>
</dbReference>
<protein>
    <submittedName>
        <fullName evidence="5">Tyrosinase family protein</fullName>
    </submittedName>
</protein>
<organism evidence="5 6">
    <name type="scientific">Chryseobacterium tagetis</name>
    <dbReference type="NCBI Taxonomy" id="2801334"/>
    <lineage>
        <taxon>Bacteria</taxon>
        <taxon>Pseudomonadati</taxon>
        <taxon>Bacteroidota</taxon>
        <taxon>Flavobacteriia</taxon>
        <taxon>Flavobacteriales</taxon>
        <taxon>Weeksellaceae</taxon>
        <taxon>Chryseobacterium group</taxon>
        <taxon>Chryseobacterium</taxon>
    </lineage>
</organism>
<evidence type="ECO:0000259" key="4">
    <source>
        <dbReference type="PROSITE" id="PS00498"/>
    </source>
</evidence>
<sequence>MKNFLRQNAWDANNGGQFIDQKGNYTDLYWYAKGVQVMKSKPISDPTSWWFYAAIHGQYLVSTAGSGTIPVGFPNWEKIQSIPQNADLSSPPSKKLIDLFWDQCQHGTWFFPPWHRGYLVALENILRDIITQQCDGPDTWALPYWNYLNQSKVFAEDKIPPAFTLIELPDGSPNPLYVPERYGPNGDRNVFVVIGPNTSEDPSANDECQWDKIFSEPTPPPAGPGNLNGYFYGGEETGFMHSNGGFGDLESNPHNFVHVMVGGFNGEAWTDPNAQEGSEGLMADPGIAALDPIFYLHHANVDRMWAAWNVTGENANSQNPNWLAGPSAQGNSQFAMPLEDDGTPWYYTPEDVQSTTDLKYYNGEMYSYSYDDLSLVSYDTTPPVSLQENLTERLSKLGVTGVAEKNLKIATNMNNELIGASKNSITLNSGSTQETVKLDSTALKSVSKSFSKASANELPDEIYLQLENVKGTNNANFLSLYVNDIFVRSVALFGIRMASQKDSAHGGGLTFKFNITNIIDSLHLEGNLDINSLDVQIKTRNPIPEESGITVGRISIYRAS</sequence>
<dbReference type="EMBL" id="JAERSE020000001">
    <property type="protein sequence ID" value="MCA6065971.1"/>
    <property type="molecule type" value="Genomic_DNA"/>
</dbReference>
<keyword evidence="6" id="KW-1185">Reference proteome</keyword>
<evidence type="ECO:0000313" key="6">
    <source>
        <dbReference type="Proteomes" id="UP000618240"/>
    </source>
</evidence>
<keyword evidence="2" id="KW-0186">Copper</keyword>
<dbReference type="InterPro" id="IPR050316">
    <property type="entry name" value="Tyrosinase/Hemocyanin"/>
</dbReference>
<accession>A0ABS7ZZT8</accession>
<proteinExistence type="predicted"/>
<dbReference type="InterPro" id="IPR008922">
    <property type="entry name" value="Di-copper_centre_dom_sf"/>
</dbReference>
<dbReference type="PROSITE" id="PS00498">
    <property type="entry name" value="TYROSINASE_2"/>
    <property type="match status" value="1"/>
</dbReference>
<dbReference type="PANTHER" id="PTHR11474">
    <property type="entry name" value="TYROSINASE FAMILY MEMBER"/>
    <property type="match status" value="1"/>
</dbReference>
<feature type="domain" description="Tyrosinase copper-binding" evidence="4">
    <location>
        <begin position="291"/>
        <end position="302"/>
    </location>
</feature>
<name>A0ABS7ZZT8_9FLAO</name>
<dbReference type="RefSeq" id="WP_225685962.1">
    <property type="nucleotide sequence ID" value="NZ_JAERSE020000001.1"/>
</dbReference>
<evidence type="ECO:0000256" key="2">
    <source>
        <dbReference type="ARBA" id="ARBA00023008"/>
    </source>
</evidence>
<dbReference type="PANTHER" id="PTHR11474:SF76">
    <property type="entry name" value="SHKT DOMAIN-CONTAINING PROTEIN"/>
    <property type="match status" value="1"/>
</dbReference>